<evidence type="ECO:0000256" key="5">
    <source>
        <dbReference type="ARBA" id="ARBA00023015"/>
    </source>
</evidence>
<evidence type="ECO:0000256" key="8">
    <source>
        <dbReference type="ARBA" id="ARBA00023163"/>
    </source>
</evidence>
<feature type="domain" description="Response regulatory" evidence="11">
    <location>
        <begin position="22"/>
        <end position="138"/>
    </location>
</feature>
<dbReference type="CDD" id="cd19925">
    <property type="entry name" value="REC_citrate_TCS"/>
    <property type="match status" value="1"/>
</dbReference>
<organism evidence="12 13">
    <name type="scientific">Paenibacillus rigui</name>
    <dbReference type="NCBI Taxonomy" id="554312"/>
    <lineage>
        <taxon>Bacteria</taxon>
        <taxon>Bacillati</taxon>
        <taxon>Bacillota</taxon>
        <taxon>Bacilli</taxon>
        <taxon>Bacillales</taxon>
        <taxon>Paenibacillaceae</taxon>
        <taxon>Paenibacillus</taxon>
    </lineage>
</organism>
<evidence type="ECO:0000256" key="9">
    <source>
        <dbReference type="PIRNR" id="PIRNR006171"/>
    </source>
</evidence>
<dbReference type="InterPro" id="IPR001789">
    <property type="entry name" value="Sig_transdc_resp-reg_receiver"/>
</dbReference>
<keyword evidence="7 9" id="KW-0010">Activator</keyword>
<evidence type="ECO:0000256" key="1">
    <source>
        <dbReference type="ARBA" id="ARBA00004496"/>
    </source>
</evidence>
<evidence type="ECO:0000256" key="10">
    <source>
        <dbReference type="PROSITE-ProRule" id="PRU00169"/>
    </source>
</evidence>
<dbReference type="InterPro" id="IPR011006">
    <property type="entry name" value="CheY-like_superfamily"/>
</dbReference>
<keyword evidence="3 10" id="KW-0597">Phosphoprotein</keyword>
<keyword evidence="5 9" id="KW-0805">Transcription regulation</keyword>
<dbReference type="InterPro" id="IPR051271">
    <property type="entry name" value="2C-system_Tx_regulators"/>
</dbReference>
<evidence type="ECO:0000313" key="13">
    <source>
        <dbReference type="Proteomes" id="UP000215509"/>
    </source>
</evidence>
<evidence type="ECO:0000256" key="3">
    <source>
        <dbReference type="ARBA" id="ARBA00022553"/>
    </source>
</evidence>
<reference evidence="12 13" key="1">
    <citation type="submission" date="2017-07" db="EMBL/GenBank/DDBJ databases">
        <title>Genome sequencing and assembly of Paenibacillus rigui.</title>
        <authorList>
            <person name="Mayilraj S."/>
        </authorList>
    </citation>
    <scope>NUCLEOTIDE SEQUENCE [LARGE SCALE GENOMIC DNA]</scope>
    <source>
        <strain evidence="12 13">JCM 16352</strain>
    </source>
</reference>
<dbReference type="SUPFAM" id="SSF46785">
    <property type="entry name" value="Winged helix' DNA-binding domain"/>
    <property type="match status" value="1"/>
</dbReference>
<protein>
    <recommendedName>
        <fullName evidence="9">Transcriptional regulatory protein</fullName>
    </recommendedName>
</protein>
<dbReference type="PIRSF" id="PIRSF006171">
    <property type="entry name" value="RR_citrat_malat"/>
    <property type="match status" value="1"/>
</dbReference>
<evidence type="ECO:0000256" key="7">
    <source>
        <dbReference type="ARBA" id="ARBA00023159"/>
    </source>
</evidence>
<dbReference type="OrthoDB" id="9759232at2"/>
<dbReference type="InterPro" id="IPR024187">
    <property type="entry name" value="Sig_transdc_resp-reg_cit/mal"/>
</dbReference>
<evidence type="ECO:0000256" key="2">
    <source>
        <dbReference type="ARBA" id="ARBA00022490"/>
    </source>
</evidence>
<feature type="modified residue" description="4-aspartylphosphate" evidence="10">
    <location>
        <position position="73"/>
    </location>
</feature>
<evidence type="ECO:0000259" key="11">
    <source>
        <dbReference type="PROSITE" id="PS50110"/>
    </source>
</evidence>
<dbReference type="GO" id="GO:0005737">
    <property type="term" value="C:cytoplasm"/>
    <property type="evidence" value="ECO:0007669"/>
    <property type="project" value="UniProtKB-SubCell"/>
</dbReference>
<sequence length="262" mass="28961">MNLTDPHNRPEPHQNGGQVSYRVLLVEDDPMVQEVNRQFVERVDGFRIIGTASNGADGLSMTRELLPDLLILDVFMPMMDGMNTLTAIRAEGLQVDVIVISAANDKQTIQHMLQNGAIDYIIKPFKFERVQQALEQFRSKKQSLQAIQNISQQQLDYLLFGHTSPGEPVISPAPASPSIQAAGLAASEELPKGLQAITLKQIVQFLSVCSTPLSAEEVAEGVGIARVTARRYLDYLEKHGQVRLDLQYGVGRPVNKYILNGK</sequence>
<keyword evidence="2 9" id="KW-0963">Cytoplasm</keyword>
<dbReference type="Proteomes" id="UP000215509">
    <property type="component" value="Unassembled WGS sequence"/>
</dbReference>
<gene>
    <name evidence="12" type="ORF">CF651_26380</name>
</gene>
<comment type="subcellular location">
    <subcellularLocation>
        <location evidence="1 9">Cytoplasm</location>
    </subcellularLocation>
</comment>
<dbReference type="PANTHER" id="PTHR45526:SF1">
    <property type="entry name" value="TRANSCRIPTIONAL REGULATORY PROTEIN DCUR-RELATED"/>
    <property type="match status" value="1"/>
</dbReference>
<dbReference type="GO" id="GO:0003677">
    <property type="term" value="F:DNA binding"/>
    <property type="evidence" value="ECO:0007669"/>
    <property type="project" value="UniProtKB-KW"/>
</dbReference>
<keyword evidence="13" id="KW-1185">Reference proteome</keyword>
<dbReference type="Gene3D" id="1.10.10.10">
    <property type="entry name" value="Winged helix-like DNA-binding domain superfamily/Winged helix DNA-binding domain"/>
    <property type="match status" value="1"/>
</dbReference>
<dbReference type="InterPro" id="IPR036388">
    <property type="entry name" value="WH-like_DNA-bd_sf"/>
</dbReference>
<keyword evidence="6 9" id="KW-0238">DNA-binding</keyword>
<proteinExistence type="predicted"/>
<dbReference type="InterPro" id="IPR005471">
    <property type="entry name" value="Tscrpt_reg_IclR_N"/>
</dbReference>
<dbReference type="RefSeq" id="WP_094017852.1">
    <property type="nucleotide sequence ID" value="NZ_NMQW01000049.1"/>
</dbReference>
<dbReference type="AlphaFoldDB" id="A0A229UIQ0"/>
<dbReference type="PROSITE" id="PS50110">
    <property type="entry name" value="RESPONSE_REGULATORY"/>
    <property type="match status" value="1"/>
</dbReference>
<dbReference type="InterPro" id="IPR036390">
    <property type="entry name" value="WH_DNA-bd_sf"/>
</dbReference>
<name>A0A229UIQ0_9BACL</name>
<evidence type="ECO:0000313" key="12">
    <source>
        <dbReference type="EMBL" id="OXM83260.1"/>
    </source>
</evidence>
<dbReference type="SMART" id="SM00448">
    <property type="entry name" value="REC"/>
    <property type="match status" value="1"/>
</dbReference>
<dbReference type="Pfam" id="PF00072">
    <property type="entry name" value="Response_reg"/>
    <property type="match status" value="1"/>
</dbReference>
<dbReference type="GO" id="GO:0000156">
    <property type="term" value="F:phosphorelay response regulator activity"/>
    <property type="evidence" value="ECO:0007669"/>
    <property type="project" value="TreeGrafter"/>
</dbReference>
<dbReference type="Gene3D" id="3.40.50.2300">
    <property type="match status" value="1"/>
</dbReference>
<dbReference type="SUPFAM" id="SSF52172">
    <property type="entry name" value="CheY-like"/>
    <property type="match status" value="1"/>
</dbReference>
<keyword evidence="8 9" id="KW-0804">Transcription</keyword>
<comment type="caution">
    <text evidence="12">The sequence shown here is derived from an EMBL/GenBank/DDBJ whole genome shotgun (WGS) entry which is preliminary data.</text>
</comment>
<accession>A0A229UIQ0</accession>
<evidence type="ECO:0000256" key="4">
    <source>
        <dbReference type="ARBA" id="ARBA00023012"/>
    </source>
</evidence>
<keyword evidence="4 9" id="KW-0902">Two-component regulatory system</keyword>
<dbReference type="Pfam" id="PF09339">
    <property type="entry name" value="HTH_IclR"/>
    <property type="match status" value="1"/>
</dbReference>
<dbReference type="GO" id="GO:0003700">
    <property type="term" value="F:DNA-binding transcription factor activity"/>
    <property type="evidence" value="ECO:0007669"/>
    <property type="project" value="InterPro"/>
</dbReference>
<evidence type="ECO:0000256" key="6">
    <source>
        <dbReference type="ARBA" id="ARBA00023125"/>
    </source>
</evidence>
<dbReference type="PANTHER" id="PTHR45526">
    <property type="entry name" value="TRANSCRIPTIONAL REGULATORY PROTEIN DPIA"/>
    <property type="match status" value="1"/>
</dbReference>
<dbReference type="EMBL" id="NMQW01000049">
    <property type="protein sequence ID" value="OXM83260.1"/>
    <property type="molecule type" value="Genomic_DNA"/>
</dbReference>